<dbReference type="InterPro" id="IPR002575">
    <property type="entry name" value="Aminoglycoside_PTrfase"/>
</dbReference>
<dbReference type="AlphaFoldDB" id="A0A9P7K4L4"/>
<name>A0A9P7K4L4_9AGAR</name>
<keyword evidence="3" id="KW-1185">Reference proteome</keyword>
<dbReference type="GO" id="GO:0005739">
    <property type="term" value="C:mitochondrion"/>
    <property type="evidence" value="ECO:0007669"/>
    <property type="project" value="TreeGrafter"/>
</dbReference>
<reference evidence="2" key="2">
    <citation type="submission" date="2021-10" db="EMBL/GenBank/DDBJ databases">
        <title>Phylogenomics reveals ancestral predisposition of the termite-cultivated fungus Termitomyces towards a domesticated lifestyle.</title>
        <authorList>
            <person name="Auxier B."/>
            <person name="Grum-Grzhimaylo A."/>
            <person name="Cardenas M.E."/>
            <person name="Lodge J.D."/>
            <person name="Laessoe T."/>
            <person name="Pedersen O."/>
            <person name="Smith M.E."/>
            <person name="Kuyper T.W."/>
            <person name="Franco-Molano E.A."/>
            <person name="Baroni T.J."/>
            <person name="Aanen D.K."/>
        </authorList>
    </citation>
    <scope>NUCLEOTIDE SEQUENCE</scope>
    <source>
        <strain evidence="2">D49</strain>
    </source>
</reference>
<feature type="domain" description="Aminoglycoside phosphotransferase" evidence="1">
    <location>
        <begin position="66"/>
        <end position="338"/>
    </location>
</feature>
<protein>
    <recommendedName>
        <fullName evidence="1">Aminoglycoside phosphotransferase domain-containing protein</fullName>
    </recommendedName>
</protein>
<dbReference type="InterPro" id="IPR011009">
    <property type="entry name" value="Kinase-like_dom_sf"/>
</dbReference>
<evidence type="ECO:0000313" key="3">
    <source>
        <dbReference type="Proteomes" id="UP000717328"/>
    </source>
</evidence>
<dbReference type="PANTHER" id="PTHR36091">
    <property type="entry name" value="ALTERED INHERITANCE OF MITOCHONDRIA PROTEIN 9, MITOCHONDRIAL"/>
    <property type="match status" value="1"/>
</dbReference>
<dbReference type="Proteomes" id="UP000717328">
    <property type="component" value="Unassembled WGS sequence"/>
</dbReference>
<accession>A0A9P7K4L4</accession>
<dbReference type="PANTHER" id="PTHR36091:SF2">
    <property type="entry name" value="AMINOGLYCOSIDE PHOSPHOTRANSFERASE DOMAIN-CONTAINING PROTEIN"/>
    <property type="match status" value="1"/>
</dbReference>
<dbReference type="EMBL" id="JABCKI010005903">
    <property type="protein sequence ID" value="KAG5636688.1"/>
    <property type="molecule type" value="Genomic_DNA"/>
</dbReference>
<dbReference type="InterPro" id="IPR051035">
    <property type="entry name" value="Mito_inheritance_9"/>
</dbReference>
<gene>
    <name evidence="2" type="ORF">H0H81_007149</name>
</gene>
<evidence type="ECO:0000259" key="1">
    <source>
        <dbReference type="Pfam" id="PF01636"/>
    </source>
</evidence>
<proteinExistence type="predicted"/>
<dbReference type="OrthoDB" id="2968323at2759"/>
<sequence>MRQIFRNFSMNSTSRRDPSYFKYTSGRWFDNEASYQQQRTAKFDIDALRAAAVSSVSGAKNVVRMTKLHEGAHNKAFSILLDNQTELVARIPTLAVPPQLTIASEVATMKYARERLDIPVPQVLSWASDRSSTAVGAEFIIMEKAPGIEVYKVWHTLSTDLKLRLVQAVADIERAALVSPLPSYGSIFFRDDIKPGVSSVPIDDTYAIGPCMDHSFWNGERATMRISRGPWSTPEQFLSAVYDREYQWISKYASSRPLDEFRHEPDITREPSAHLTVLDMFKALIPYIIPSSPKELTQSTLWHHDLHGGNIFISESELAEGRISISSVVDWQGTTAIPLYMQARVPKFFHYHSPMDLPAGLESPIKPVKTKEMTEQEYEAAWDDWDAQQRTLLFAELVEAASTIWGRRFHMLRDRIAALRHNWSYVSSAPFPIPVTNKDERSWIAERKVWEARRDEMKELCRQIGVDTNGWCPVEDFDVILQRYSIIKDIWVEAGYAEEDWPFSGPNAADFNKP</sequence>
<dbReference type="Pfam" id="PF01636">
    <property type="entry name" value="APH"/>
    <property type="match status" value="1"/>
</dbReference>
<comment type="caution">
    <text evidence="2">The sequence shown here is derived from an EMBL/GenBank/DDBJ whole genome shotgun (WGS) entry which is preliminary data.</text>
</comment>
<evidence type="ECO:0000313" key="2">
    <source>
        <dbReference type="EMBL" id="KAG5636688.1"/>
    </source>
</evidence>
<dbReference type="Gene3D" id="3.30.200.20">
    <property type="entry name" value="Phosphorylase Kinase, domain 1"/>
    <property type="match status" value="1"/>
</dbReference>
<reference evidence="2" key="1">
    <citation type="submission" date="2021-02" db="EMBL/GenBank/DDBJ databases">
        <authorList>
            <person name="Nieuwenhuis M."/>
            <person name="Van De Peppel L.J.J."/>
        </authorList>
    </citation>
    <scope>NUCLEOTIDE SEQUENCE</scope>
    <source>
        <strain evidence="2">D49</strain>
    </source>
</reference>
<dbReference type="SUPFAM" id="SSF56112">
    <property type="entry name" value="Protein kinase-like (PK-like)"/>
    <property type="match status" value="1"/>
</dbReference>
<organism evidence="2 3">
    <name type="scientific">Sphagnurus paluster</name>
    <dbReference type="NCBI Taxonomy" id="117069"/>
    <lineage>
        <taxon>Eukaryota</taxon>
        <taxon>Fungi</taxon>
        <taxon>Dikarya</taxon>
        <taxon>Basidiomycota</taxon>
        <taxon>Agaricomycotina</taxon>
        <taxon>Agaricomycetes</taxon>
        <taxon>Agaricomycetidae</taxon>
        <taxon>Agaricales</taxon>
        <taxon>Tricholomatineae</taxon>
        <taxon>Lyophyllaceae</taxon>
        <taxon>Sphagnurus</taxon>
    </lineage>
</organism>